<dbReference type="Gene3D" id="2.170.270.10">
    <property type="entry name" value="SET domain"/>
    <property type="match status" value="1"/>
</dbReference>
<dbReference type="InterPro" id="IPR001214">
    <property type="entry name" value="SET_dom"/>
</dbReference>
<sequence>MRYVTPASSRDQQNLVACQSGLHIFFYTITTLPPGTELMVWYCPQLAKRCNYPPLGRMDNHSTAEGATARCTVPYK</sequence>
<reference evidence="2 3" key="1">
    <citation type="submission" date="2024-04" db="EMBL/GenBank/DDBJ databases">
        <authorList>
            <person name="Waldvogel A.-M."/>
            <person name="Schoenle A."/>
        </authorList>
    </citation>
    <scope>NUCLEOTIDE SEQUENCE [LARGE SCALE GENOMIC DNA]</scope>
</reference>
<proteinExistence type="predicted"/>
<keyword evidence="3" id="KW-1185">Reference proteome</keyword>
<dbReference type="Proteomes" id="UP001497482">
    <property type="component" value="Chromosome 17"/>
</dbReference>
<dbReference type="InterPro" id="IPR046341">
    <property type="entry name" value="SET_dom_sf"/>
</dbReference>
<evidence type="ECO:0000313" key="3">
    <source>
        <dbReference type="Proteomes" id="UP001497482"/>
    </source>
</evidence>
<dbReference type="Pfam" id="PF21549">
    <property type="entry name" value="PRDM2_PR"/>
    <property type="match status" value="1"/>
</dbReference>
<dbReference type="AlphaFoldDB" id="A0AAV2KFR1"/>
<accession>A0AAV2KFR1</accession>
<feature type="domain" description="SET" evidence="1">
    <location>
        <begin position="1"/>
        <end position="52"/>
    </location>
</feature>
<organism evidence="2 3">
    <name type="scientific">Knipowitschia caucasica</name>
    <name type="common">Caucasian dwarf goby</name>
    <name type="synonym">Pomatoschistus caucasicus</name>
    <dbReference type="NCBI Taxonomy" id="637954"/>
    <lineage>
        <taxon>Eukaryota</taxon>
        <taxon>Metazoa</taxon>
        <taxon>Chordata</taxon>
        <taxon>Craniata</taxon>
        <taxon>Vertebrata</taxon>
        <taxon>Euteleostomi</taxon>
        <taxon>Actinopterygii</taxon>
        <taxon>Neopterygii</taxon>
        <taxon>Teleostei</taxon>
        <taxon>Neoteleostei</taxon>
        <taxon>Acanthomorphata</taxon>
        <taxon>Gobiaria</taxon>
        <taxon>Gobiiformes</taxon>
        <taxon>Gobioidei</taxon>
        <taxon>Gobiidae</taxon>
        <taxon>Gobiinae</taxon>
        <taxon>Knipowitschia</taxon>
    </lineage>
</organism>
<dbReference type="EMBL" id="OZ035839">
    <property type="protein sequence ID" value="CAL1587156.1"/>
    <property type="molecule type" value="Genomic_DNA"/>
</dbReference>
<protein>
    <recommendedName>
        <fullName evidence="1">SET domain-containing protein</fullName>
    </recommendedName>
</protein>
<evidence type="ECO:0000259" key="1">
    <source>
        <dbReference type="Pfam" id="PF21549"/>
    </source>
</evidence>
<gene>
    <name evidence="2" type="ORF">KC01_LOCUS17125</name>
</gene>
<evidence type="ECO:0000313" key="2">
    <source>
        <dbReference type="EMBL" id="CAL1587156.1"/>
    </source>
</evidence>
<name>A0AAV2KFR1_KNICA</name>